<reference evidence="3" key="3">
    <citation type="submission" date="2023-06" db="EMBL/GenBank/DDBJ databases">
        <title>Identification of two novel mycobacterium reveal diversities and complexities of Mycobacterium gordonae clade.</title>
        <authorList>
            <person name="Matsumoto Y."/>
            <person name="Nakamura S."/>
            <person name="Motooka D."/>
            <person name="Fukushima K."/>
        </authorList>
    </citation>
    <scope>NUCLEOTIDE SEQUENCE</scope>
    <source>
        <strain evidence="3">TY812</strain>
    </source>
</reference>
<keyword evidence="1" id="KW-0472">Membrane</keyword>
<feature type="transmembrane region" description="Helical" evidence="1">
    <location>
        <begin position="56"/>
        <end position="80"/>
    </location>
</feature>
<dbReference type="InterPro" id="IPR009937">
    <property type="entry name" value="Phage_holin_3_6"/>
</dbReference>
<feature type="transmembrane region" description="Helical" evidence="1">
    <location>
        <begin position="86"/>
        <end position="106"/>
    </location>
</feature>
<name>A0A386U9L9_9MYCO</name>
<reference evidence="2" key="2">
    <citation type="submission" date="2020-02" db="EMBL/GenBank/DDBJ databases">
        <authorList>
            <person name="Matsumoto Y."/>
            <person name="Kinjo T."/>
            <person name="Motooka D."/>
            <person name="Nabeya D."/>
            <person name="Jung N."/>
            <person name="Uechi K."/>
            <person name="Horii T."/>
            <person name="Iida T."/>
            <person name="Fujita J."/>
            <person name="Nakamura S."/>
        </authorList>
    </citation>
    <scope>NUCLEOTIDE SEQUENCE</scope>
    <source>
        <strain evidence="2">JCM 18565</strain>
    </source>
</reference>
<protein>
    <submittedName>
        <fullName evidence="2">Membrane protein</fullName>
    </submittedName>
    <submittedName>
        <fullName evidence="3">Phage holin family protein</fullName>
    </submittedName>
</protein>
<comment type="caution">
    <text evidence="3">The sequence shown here is derived from an EMBL/GenBank/DDBJ whole genome shotgun (WGS) entry which is preliminary data.</text>
</comment>
<keyword evidence="1" id="KW-1133">Transmembrane helix</keyword>
<dbReference type="SUPFAM" id="SSF103473">
    <property type="entry name" value="MFS general substrate transporter"/>
    <property type="match status" value="1"/>
</dbReference>
<proteinExistence type="predicted"/>
<evidence type="ECO:0000313" key="4">
    <source>
        <dbReference type="Proteomes" id="UP000465240"/>
    </source>
</evidence>
<sequence length="140" mass="14025">MSVNAGTDTGPNADASIGELVSQLSAQTSRLVRDEMRLAQKELAQSAKHAGAGAGLFGAAGLLAFFGVASLIAAAIAGLAVVLPTWAAALIVGAALLAVAGVTALLSRRQTKEVTPAAPQTVASVKKDLQEVKGARHGRT</sequence>
<evidence type="ECO:0000313" key="3">
    <source>
        <dbReference type="EMBL" id="MDP7733842.1"/>
    </source>
</evidence>
<reference evidence="2 4" key="1">
    <citation type="journal article" date="2019" name="Emerg. Microbes Infect.">
        <title>Comprehensive subspecies identification of 175 nontuberculous mycobacteria species based on 7547 genomic profiles.</title>
        <authorList>
            <person name="Matsumoto Y."/>
            <person name="Kinjo T."/>
            <person name="Motooka D."/>
            <person name="Nabeya D."/>
            <person name="Jung N."/>
            <person name="Uechi K."/>
            <person name="Horii T."/>
            <person name="Iida T."/>
            <person name="Fujita J."/>
            <person name="Nakamura S."/>
        </authorList>
    </citation>
    <scope>NUCLEOTIDE SEQUENCE [LARGE SCALE GENOMIC DNA]</scope>
    <source>
        <strain evidence="2 4">JCM 18565</strain>
    </source>
</reference>
<evidence type="ECO:0000313" key="2">
    <source>
        <dbReference type="EMBL" id="GFG80424.1"/>
    </source>
</evidence>
<accession>A0A386U9L9</accession>
<keyword evidence="1" id="KW-0812">Transmembrane</keyword>
<dbReference type="Pfam" id="PF07332">
    <property type="entry name" value="Phage_holin_3_6"/>
    <property type="match status" value="1"/>
</dbReference>
<dbReference type="EMBL" id="BLKX01000001">
    <property type="protein sequence ID" value="GFG80424.1"/>
    <property type="molecule type" value="Genomic_DNA"/>
</dbReference>
<dbReference type="KEGG" id="mpag:C0J29_20820"/>
<dbReference type="RefSeq" id="WP_065043306.1">
    <property type="nucleotide sequence ID" value="NZ_BLKX01000001.1"/>
</dbReference>
<evidence type="ECO:0000313" key="5">
    <source>
        <dbReference type="Proteomes" id="UP001229081"/>
    </source>
</evidence>
<organism evidence="3 5">
    <name type="scientific">Mycobacterium paragordonae</name>
    <dbReference type="NCBI Taxonomy" id="1389713"/>
    <lineage>
        <taxon>Bacteria</taxon>
        <taxon>Bacillati</taxon>
        <taxon>Actinomycetota</taxon>
        <taxon>Actinomycetes</taxon>
        <taxon>Mycobacteriales</taxon>
        <taxon>Mycobacteriaceae</taxon>
        <taxon>Mycobacterium</taxon>
    </lineage>
</organism>
<dbReference type="AlphaFoldDB" id="A0A386U9L9"/>
<keyword evidence="4" id="KW-1185">Reference proteome</keyword>
<evidence type="ECO:0000256" key="1">
    <source>
        <dbReference type="SAM" id="Phobius"/>
    </source>
</evidence>
<dbReference type="Proteomes" id="UP000465240">
    <property type="component" value="Unassembled WGS sequence"/>
</dbReference>
<dbReference type="InterPro" id="IPR036259">
    <property type="entry name" value="MFS_trans_sf"/>
</dbReference>
<dbReference type="EMBL" id="JAUFSA010000001">
    <property type="protein sequence ID" value="MDP7733842.1"/>
    <property type="molecule type" value="Genomic_DNA"/>
</dbReference>
<gene>
    <name evidence="2" type="ORF">MPRG_37000</name>
    <name evidence="3" type="ORF">QXL92_03630</name>
</gene>
<dbReference type="Proteomes" id="UP001229081">
    <property type="component" value="Unassembled WGS sequence"/>
</dbReference>